<accession>A0A9Y1BI46</accession>
<evidence type="ECO:0000313" key="4">
    <source>
        <dbReference type="EMBL" id="UJG39623.1"/>
    </source>
</evidence>
<dbReference type="PROSITE" id="PS01031">
    <property type="entry name" value="SHSP"/>
    <property type="match status" value="1"/>
</dbReference>
<name>A0A9Y1BI46_9ARCH</name>
<feature type="domain" description="SHSP" evidence="3">
    <location>
        <begin position="119"/>
        <end position="219"/>
    </location>
</feature>
<evidence type="ECO:0000256" key="1">
    <source>
        <dbReference type="PROSITE-ProRule" id="PRU00285"/>
    </source>
</evidence>
<protein>
    <submittedName>
        <fullName evidence="4">Hsp20 family protein</fullName>
    </submittedName>
</protein>
<organism evidence="4">
    <name type="scientific">Candidatus Heimdallarchaeum aukensis</name>
    <dbReference type="NCBI Taxonomy" id="2876573"/>
    <lineage>
        <taxon>Archaea</taxon>
        <taxon>Promethearchaeati</taxon>
        <taxon>Candidatus Heimdallarchaeota</taxon>
        <taxon>Candidatus Heimdallarchaeia (ex Rinke et al. 2021) (nom. nud.)</taxon>
        <taxon>Candidatus Heimdallarchaeales</taxon>
        <taxon>Candidatus Heimdallarchaeaceae</taxon>
        <taxon>Candidatus Heimdallarchaeum</taxon>
    </lineage>
</organism>
<evidence type="ECO:0000259" key="3">
    <source>
        <dbReference type="PROSITE" id="PS01031"/>
    </source>
</evidence>
<dbReference type="Proteomes" id="UP001201020">
    <property type="component" value="Chromosome"/>
</dbReference>
<reference evidence="4" key="1">
    <citation type="journal article" date="2022" name="Nat. Microbiol.">
        <title>Unique mobile elements and scalable gene flow at the prokaryote-eukaryote boundary revealed by circularized Asgard archaea genomes.</title>
        <authorList>
            <person name="Wu F."/>
            <person name="Speth D.R."/>
            <person name="Philosof A."/>
            <person name="Cremiere A."/>
            <person name="Narayanan A."/>
            <person name="Barco R.A."/>
            <person name="Connon S.A."/>
            <person name="Amend J.P."/>
            <person name="Antoshechkin I.A."/>
            <person name="Orphan V.J."/>
        </authorList>
    </citation>
    <scope>NUCLEOTIDE SEQUENCE</scope>
    <source>
        <strain evidence="4">PM71</strain>
    </source>
</reference>
<comment type="similarity">
    <text evidence="1 2">Belongs to the small heat shock protein (HSP20) family.</text>
</comment>
<dbReference type="SUPFAM" id="SSF49764">
    <property type="entry name" value="HSP20-like chaperones"/>
    <property type="match status" value="1"/>
</dbReference>
<dbReference type="AlphaFoldDB" id="A0A9Y1BI46"/>
<gene>
    <name evidence="4" type="ORF">K9W45_07065</name>
</gene>
<sequence>MVWKNKKDERNPNFREFRSVRYYTNINGKENTYGYDYTIDENGKKIYKEYGDPSMFNLSENIEERIREFENMFSNELRVDRFGLLNSIFPKLSNMFEEHISSLGLPMASEPRSIEPLENDKSSGKQELSYDFQKEGDKLYLIIELPGFGKEDLKLKLKDNKLYLVAKNNKKEISTVIDLKYKVNKKSKIDATMQNGILELQFELDKDEKNDDGLDITIH</sequence>
<dbReference type="Gene3D" id="2.60.40.790">
    <property type="match status" value="1"/>
</dbReference>
<proteinExistence type="inferred from homology"/>
<dbReference type="EMBL" id="CP084166">
    <property type="protein sequence ID" value="UJG39623.1"/>
    <property type="molecule type" value="Genomic_DNA"/>
</dbReference>
<dbReference type="InterPro" id="IPR002068">
    <property type="entry name" value="A-crystallin/Hsp20_dom"/>
</dbReference>
<dbReference type="InterPro" id="IPR008978">
    <property type="entry name" value="HSP20-like_chaperone"/>
</dbReference>
<dbReference type="Pfam" id="PF00011">
    <property type="entry name" value="HSP20"/>
    <property type="match status" value="1"/>
</dbReference>
<evidence type="ECO:0000256" key="2">
    <source>
        <dbReference type="RuleBase" id="RU003616"/>
    </source>
</evidence>